<dbReference type="AlphaFoldDB" id="A0A9P0LPB7"/>
<name>A0A9P0LPB7_ACAOB</name>
<evidence type="ECO:0000313" key="1">
    <source>
        <dbReference type="EMBL" id="CAH2002725.1"/>
    </source>
</evidence>
<sequence>MSTESGCIDPIQYISDRLDRAEFVLTISFELTRAFDTVDKIFVKNKMENMGLRGSINFFIFSYLSGRRFAVKIGESVSDYYNQDIGTPQGSVLGPRSFCFS</sequence>
<proteinExistence type="predicted"/>
<protein>
    <recommendedName>
        <fullName evidence="3">Reverse transcriptase domain-containing protein</fullName>
    </recommendedName>
</protein>
<gene>
    <name evidence="1" type="ORF">ACAOBT_LOCUS26945</name>
</gene>
<dbReference type="EMBL" id="CAKOFQ010007508">
    <property type="protein sequence ID" value="CAH2002725.1"/>
    <property type="molecule type" value="Genomic_DNA"/>
</dbReference>
<reference evidence="1" key="1">
    <citation type="submission" date="2022-03" db="EMBL/GenBank/DDBJ databases">
        <authorList>
            <person name="Sayadi A."/>
        </authorList>
    </citation>
    <scope>NUCLEOTIDE SEQUENCE</scope>
</reference>
<keyword evidence="2" id="KW-1185">Reference proteome</keyword>
<dbReference type="PANTHER" id="PTHR33332">
    <property type="entry name" value="REVERSE TRANSCRIPTASE DOMAIN-CONTAINING PROTEIN"/>
    <property type="match status" value="1"/>
</dbReference>
<dbReference type="OrthoDB" id="6770486at2759"/>
<accession>A0A9P0LPB7</accession>
<comment type="caution">
    <text evidence="1">The sequence shown here is derived from an EMBL/GenBank/DDBJ whole genome shotgun (WGS) entry which is preliminary data.</text>
</comment>
<dbReference type="Proteomes" id="UP001152888">
    <property type="component" value="Unassembled WGS sequence"/>
</dbReference>
<evidence type="ECO:0000313" key="2">
    <source>
        <dbReference type="Proteomes" id="UP001152888"/>
    </source>
</evidence>
<organism evidence="1 2">
    <name type="scientific">Acanthoscelides obtectus</name>
    <name type="common">Bean weevil</name>
    <name type="synonym">Bruchus obtectus</name>
    <dbReference type="NCBI Taxonomy" id="200917"/>
    <lineage>
        <taxon>Eukaryota</taxon>
        <taxon>Metazoa</taxon>
        <taxon>Ecdysozoa</taxon>
        <taxon>Arthropoda</taxon>
        <taxon>Hexapoda</taxon>
        <taxon>Insecta</taxon>
        <taxon>Pterygota</taxon>
        <taxon>Neoptera</taxon>
        <taxon>Endopterygota</taxon>
        <taxon>Coleoptera</taxon>
        <taxon>Polyphaga</taxon>
        <taxon>Cucujiformia</taxon>
        <taxon>Chrysomeloidea</taxon>
        <taxon>Chrysomelidae</taxon>
        <taxon>Bruchinae</taxon>
        <taxon>Bruchini</taxon>
        <taxon>Acanthoscelides</taxon>
    </lineage>
</organism>
<evidence type="ECO:0008006" key="3">
    <source>
        <dbReference type="Google" id="ProtNLM"/>
    </source>
</evidence>